<sequence>MAARKSRHMEMDGGRAEGGQLERELRYAEAALGGGPSAVAATGGSTHQLLIQTPYESSSAGLLRPEALLAHLDAVSSASSVTVQLFDISWTASSPVPSSLLWIASGRARSSWDQTFLSRFREYKSFYLSISRQLLFAPSLRSTAARAVCSRAVADATTIVRE</sequence>
<organism evidence="2 3">
    <name type="scientific">Ladona fulva</name>
    <name type="common">Scarce chaser dragonfly</name>
    <name type="synonym">Libellula fulva</name>
    <dbReference type="NCBI Taxonomy" id="123851"/>
    <lineage>
        <taxon>Eukaryota</taxon>
        <taxon>Metazoa</taxon>
        <taxon>Ecdysozoa</taxon>
        <taxon>Arthropoda</taxon>
        <taxon>Hexapoda</taxon>
        <taxon>Insecta</taxon>
        <taxon>Pterygota</taxon>
        <taxon>Palaeoptera</taxon>
        <taxon>Odonata</taxon>
        <taxon>Epiprocta</taxon>
        <taxon>Anisoptera</taxon>
        <taxon>Libelluloidea</taxon>
        <taxon>Libellulidae</taxon>
        <taxon>Ladona</taxon>
    </lineage>
</organism>
<dbReference type="EMBL" id="KZ308498">
    <property type="protein sequence ID" value="KAG8230582.1"/>
    <property type="molecule type" value="Genomic_DNA"/>
</dbReference>
<feature type="region of interest" description="Disordered" evidence="1">
    <location>
        <begin position="1"/>
        <end position="20"/>
    </location>
</feature>
<evidence type="ECO:0000313" key="2">
    <source>
        <dbReference type="EMBL" id="KAG8230582.1"/>
    </source>
</evidence>
<comment type="caution">
    <text evidence="2">The sequence shown here is derived from an EMBL/GenBank/DDBJ whole genome shotgun (WGS) entry which is preliminary data.</text>
</comment>
<name>A0A8K0K8Z2_LADFU</name>
<dbReference type="AlphaFoldDB" id="A0A8K0K8Z2"/>
<protein>
    <submittedName>
        <fullName evidence="2">Uncharacterized protein</fullName>
    </submittedName>
</protein>
<dbReference type="OrthoDB" id="5873834at2759"/>
<keyword evidence="3" id="KW-1185">Reference proteome</keyword>
<proteinExistence type="predicted"/>
<accession>A0A8K0K8Z2</accession>
<dbReference type="Proteomes" id="UP000792457">
    <property type="component" value="Unassembled WGS sequence"/>
</dbReference>
<evidence type="ECO:0000313" key="3">
    <source>
        <dbReference type="Proteomes" id="UP000792457"/>
    </source>
</evidence>
<gene>
    <name evidence="2" type="ORF">J437_LFUL004495</name>
</gene>
<reference evidence="2" key="1">
    <citation type="submission" date="2013-04" db="EMBL/GenBank/DDBJ databases">
        <authorList>
            <person name="Qu J."/>
            <person name="Murali S.C."/>
            <person name="Bandaranaike D."/>
            <person name="Bellair M."/>
            <person name="Blankenburg K."/>
            <person name="Chao H."/>
            <person name="Dinh H."/>
            <person name="Doddapaneni H."/>
            <person name="Downs B."/>
            <person name="Dugan-Rocha S."/>
            <person name="Elkadiri S."/>
            <person name="Gnanaolivu R.D."/>
            <person name="Hernandez B."/>
            <person name="Javaid M."/>
            <person name="Jayaseelan J.C."/>
            <person name="Lee S."/>
            <person name="Li M."/>
            <person name="Ming W."/>
            <person name="Munidasa M."/>
            <person name="Muniz J."/>
            <person name="Nguyen L."/>
            <person name="Ongeri F."/>
            <person name="Osuji N."/>
            <person name="Pu L.-L."/>
            <person name="Puazo M."/>
            <person name="Qu C."/>
            <person name="Quiroz J."/>
            <person name="Raj R."/>
            <person name="Weissenberger G."/>
            <person name="Xin Y."/>
            <person name="Zou X."/>
            <person name="Han Y."/>
            <person name="Richards S."/>
            <person name="Worley K."/>
            <person name="Muzny D."/>
            <person name="Gibbs R."/>
        </authorList>
    </citation>
    <scope>NUCLEOTIDE SEQUENCE</scope>
    <source>
        <strain evidence="2">Sampled in the wild</strain>
    </source>
</reference>
<feature type="compositionally biased region" description="Basic and acidic residues" evidence="1">
    <location>
        <begin position="8"/>
        <end position="20"/>
    </location>
</feature>
<reference evidence="2" key="2">
    <citation type="submission" date="2017-10" db="EMBL/GenBank/DDBJ databases">
        <title>Ladona fulva Genome sequencing and assembly.</title>
        <authorList>
            <person name="Murali S."/>
            <person name="Richards S."/>
            <person name="Bandaranaike D."/>
            <person name="Bellair M."/>
            <person name="Blankenburg K."/>
            <person name="Chao H."/>
            <person name="Dinh H."/>
            <person name="Doddapaneni H."/>
            <person name="Dugan-Rocha S."/>
            <person name="Elkadiri S."/>
            <person name="Gnanaolivu R."/>
            <person name="Hernandez B."/>
            <person name="Skinner E."/>
            <person name="Javaid M."/>
            <person name="Lee S."/>
            <person name="Li M."/>
            <person name="Ming W."/>
            <person name="Munidasa M."/>
            <person name="Muniz J."/>
            <person name="Nguyen L."/>
            <person name="Hughes D."/>
            <person name="Osuji N."/>
            <person name="Pu L.-L."/>
            <person name="Puazo M."/>
            <person name="Qu C."/>
            <person name="Quiroz J."/>
            <person name="Raj R."/>
            <person name="Weissenberger G."/>
            <person name="Xin Y."/>
            <person name="Zou X."/>
            <person name="Han Y."/>
            <person name="Worley K."/>
            <person name="Muzny D."/>
            <person name="Gibbs R."/>
        </authorList>
    </citation>
    <scope>NUCLEOTIDE SEQUENCE</scope>
    <source>
        <strain evidence="2">Sampled in the wild</strain>
    </source>
</reference>
<evidence type="ECO:0000256" key="1">
    <source>
        <dbReference type="SAM" id="MobiDB-lite"/>
    </source>
</evidence>